<dbReference type="SUPFAM" id="SSF55729">
    <property type="entry name" value="Acyl-CoA N-acyltransferases (Nat)"/>
    <property type="match status" value="1"/>
</dbReference>
<gene>
    <name evidence="2" type="ORF">I6I88_08225</name>
</gene>
<reference evidence="2 3" key="1">
    <citation type="submission" date="2021-01" db="EMBL/GenBank/DDBJ databases">
        <title>FDA dAtabase for Regulatory Grade micrObial Sequences (FDA-ARGOS): Supporting development and validation of Infectious Disease Dx tests.</title>
        <authorList>
            <person name="Sproer C."/>
            <person name="Gronow S."/>
            <person name="Severitt S."/>
            <person name="Schroder I."/>
            <person name="Tallon L."/>
            <person name="Sadzewicz L."/>
            <person name="Zhao X."/>
            <person name="Boylan J."/>
            <person name="Ott S."/>
            <person name="Bowen H."/>
            <person name="Vavikolanu K."/>
            <person name="Mehta A."/>
            <person name="Aluvathingal J."/>
            <person name="Nadendla S."/>
            <person name="Lowell S."/>
            <person name="Myers T."/>
            <person name="Yan Y."/>
            <person name="Sichtig H."/>
        </authorList>
    </citation>
    <scope>NUCLEOTIDE SEQUENCE [LARGE SCALE GENOMIC DNA]</scope>
    <source>
        <strain evidence="2 3">FDAARGOS_1131</strain>
    </source>
</reference>
<organism evidence="2 3">
    <name type="scientific">Myroides odoratus</name>
    <name type="common">Flavobacterium odoratum</name>
    <dbReference type="NCBI Taxonomy" id="256"/>
    <lineage>
        <taxon>Bacteria</taxon>
        <taxon>Pseudomonadati</taxon>
        <taxon>Bacteroidota</taxon>
        <taxon>Flavobacteriia</taxon>
        <taxon>Flavobacteriales</taxon>
        <taxon>Flavobacteriaceae</taxon>
        <taxon>Myroides</taxon>
    </lineage>
</organism>
<evidence type="ECO:0000313" key="3">
    <source>
        <dbReference type="Proteomes" id="UP000596202"/>
    </source>
</evidence>
<accession>A0A9Q6ZDH5</accession>
<dbReference type="Gene3D" id="3.40.630.30">
    <property type="match status" value="1"/>
</dbReference>
<dbReference type="RefSeq" id="WP_002992393.1">
    <property type="nucleotide sequence ID" value="NZ_CP068108.1"/>
</dbReference>
<dbReference type="PROSITE" id="PS51186">
    <property type="entry name" value="GNAT"/>
    <property type="match status" value="1"/>
</dbReference>
<dbReference type="InterPro" id="IPR016181">
    <property type="entry name" value="Acyl_CoA_acyltransferase"/>
</dbReference>
<protein>
    <submittedName>
        <fullName evidence="2">GNAT family N-acetyltransferase</fullName>
    </submittedName>
</protein>
<dbReference type="GO" id="GO:0016747">
    <property type="term" value="F:acyltransferase activity, transferring groups other than amino-acyl groups"/>
    <property type="evidence" value="ECO:0007669"/>
    <property type="project" value="InterPro"/>
</dbReference>
<dbReference type="AlphaFoldDB" id="A0A9Q6ZDH5"/>
<dbReference type="PANTHER" id="PTHR43792">
    <property type="entry name" value="GNAT FAMILY, PUTATIVE (AFU_ORTHOLOGUE AFUA_3G00765)-RELATED-RELATED"/>
    <property type="match status" value="1"/>
</dbReference>
<feature type="domain" description="N-acetyltransferase" evidence="1">
    <location>
        <begin position="11"/>
        <end position="171"/>
    </location>
</feature>
<dbReference type="EMBL" id="CP068108">
    <property type="protein sequence ID" value="QQU01710.1"/>
    <property type="molecule type" value="Genomic_DNA"/>
</dbReference>
<dbReference type="GeneID" id="93527638"/>
<dbReference type="OrthoDB" id="9811523at2"/>
<evidence type="ECO:0000259" key="1">
    <source>
        <dbReference type="PROSITE" id="PS51186"/>
    </source>
</evidence>
<dbReference type="InterPro" id="IPR000182">
    <property type="entry name" value="GNAT_dom"/>
</dbReference>
<dbReference type="Proteomes" id="UP000596202">
    <property type="component" value="Chromosome"/>
</dbReference>
<evidence type="ECO:0000313" key="2">
    <source>
        <dbReference type="EMBL" id="QQU01710.1"/>
    </source>
</evidence>
<dbReference type="InterPro" id="IPR051531">
    <property type="entry name" value="N-acetyltransferase"/>
</dbReference>
<proteinExistence type="predicted"/>
<name>A0A9Q6ZDH5_MYROD</name>
<dbReference type="Pfam" id="PF13302">
    <property type="entry name" value="Acetyltransf_3"/>
    <property type="match status" value="1"/>
</dbReference>
<sequence length="182" mass="20831">MKHLAIQTDRLVLNQPMDTDIPLLLEIMQNPIYNRNTTNIPFPYTEGSARFWVELAEQGLDQETAYIFAIRLKDQPQIIGGIGLGINKVNNNAELGYWLDESHWNKGYVTEAAQALLSFGFNELNLKRIFASYFSFNEASGRIMEKIGMQKEGLLKAYTYKDGVYHDHVLYASINPNNEHID</sequence>